<protein>
    <submittedName>
        <fullName evidence="5">Acyl-CoA thioesterase</fullName>
    </submittedName>
</protein>
<gene>
    <name evidence="5" type="ORF">GCM10007875_02090</name>
</gene>
<dbReference type="PROSITE" id="PS51770">
    <property type="entry name" value="HOTDOG_ACOT"/>
    <property type="match status" value="1"/>
</dbReference>
<dbReference type="RefSeq" id="WP_284279437.1">
    <property type="nucleotide sequence ID" value="NZ_BSOJ01000004.1"/>
</dbReference>
<sequence length="135" mass="14860">MNTQIEPVLLPVDREPVIRVIPMPKDSNAAGDVFGGWIMSQVDLAGSVPATAHAKGRIATVAVNSFVFKEPVFVGDLCSFYAEITKVGRTSIQIYVEVYAQRRLQPDQVAKVTEAYVTYVAVDNDRKPRPVDPLK</sequence>
<dbReference type="CDD" id="cd03442">
    <property type="entry name" value="BFIT_BACH"/>
    <property type="match status" value="1"/>
</dbReference>
<keyword evidence="2 3" id="KW-0378">Hydrolase</keyword>
<dbReference type="InterPro" id="IPR006683">
    <property type="entry name" value="Thioestr_dom"/>
</dbReference>
<proteinExistence type="inferred from homology"/>
<name>A0ABQ5YLY4_9BURK</name>
<accession>A0ABQ5YLY4</accession>
<dbReference type="Pfam" id="PF03061">
    <property type="entry name" value="4HBT"/>
    <property type="match status" value="1"/>
</dbReference>
<keyword evidence="6" id="KW-1185">Reference proteome</keyword>
<evidence type="ECO:0000256" key="2">
    <source>
        <dbReference type="ARBA" id="ARBA00022801"/>
    </source>
</evidence>
<reference evidence="6" key="1">
    <citation type="journal article" date="2019" name="Int. J. Syst. Evol. Microbiol.">
        <title>The Global Catalogue of Microorganisms (GCM) 10K type strain sequencing project: providing services to taxonomists for standard genome sequencing and annotation.</title>
        <authorList>
            <consortium name="The Broad Institute Genomics Platform"/>
            <consortium name="The Broad Institute Genome Sequencing Center for Infectious Disease"/>
            <person name="Wu L."/>
            <person name="Ma J."/>
        </authorList>
    </citation>
    <scope>NUCLEOTIDE SEQUENCE [LARGE SCALE GENOMIC DNA]</scope>
    <source>
        <strain evidence="6">NBRC 105857</strain>
    </source>
</reference>
<dbReference type="EMBL" id="BSOJ01000004">
    <property type="protein sequence ID" value="GLR25122.1"/>
    <property type="molecule type" value="Genomic_DNA"/>
</dbReference>
<dbReference type="InterPro" id="IPR033120">
    <property type="entry name" value="HOTDOG_ACOT"/>
</dbReference>
<evidence type="ECO:0000259" key="4">
    <source>
        <dbReference type="PROSITE" id="PS51770"/>
    </source>
</evidence>
<dbReference type="Proteomes" id="UP001156664">
    <property type="component" value="Unassembled WGS sequence"/>
</dbReference>
<organism evidence="5 6">
    <name type="scientific">Limnobacter litoralis</name>
    <dbReference type="NCBI Taxonomy" id="481366"/>
    <lineage>
        <taxon>Bacteria</taxon>
        <taxon>Pseudomonadati</taxon>
        <taxon>Pseudomonadota</taxon>
        <taxon>Betaproteobacteria</taxon>
        <taxon>Burkholderiales</taxon>
        <taxon>Burkholderiaceae</taxon>
        <taxon>Limnobacter</taxon>
    </lineage>
</organism>
<dbReference type="PANTHER" id="PTHR11049">
    <property type="entry name" value="ACYL COENZYME A THIOESTER HYDROLASE"/>
    <property type="match status" value="1"/>
</dbReference>
<evidence type="ECO:0000256" key="1">
    <source>
        <dbReference type="ARBA" id="ARBA00010458"/>
    </source>
</evidence>
<feature type="domain" description="HotDog ACOT-type" evidence="4">
    <location>
        <begin position="12"/>
        <end position="125"/>
    </location>
</feature>
<dbReference type="PANTHER" id="PTHR11049:SF5">
    <property type="entry name" value="ACYL-COA THIOESTER HYDROLASE YCIA"/>
    <property type="match status" value="1"/>
</dbReference>
<evidence type="ECO:0000313" key="5">
    <source>
        <dbReference type="EMBL" id="GLR25122.1"/>
    </source>
</evidence>
<comment type="caution">
    <text evidence="5">The sequence shown here is derived from an EMBL/GenBank/DDBJ whole genome shotgun (WGS) entry which is preliminary data.</text>
</comment>
<dbReference type="InterPro" id="IPR029069">
    <property type="entry name" value="HotDog_dom_sf"/>
</dbReference>
<evidence type="ECO:0000313" key="6">
    <source>
        <dbReference type="Proteomes" id="UP001156664"/>
    </source>
</evidence>
<comment type="similarity">
    <text evidence="1">Belongs to the acyl coenzyme A hydrolase family.</text>
</comment>
<evidence type="ECO:0000256" key="3">
    <source>
        <dbReference type="PROSITE-ProRule" id="PRU01106"/>
    </source>
</evidence>
<dbReference type="Gene3D" id="3.10.129.10">
    <property type="entry name" value="Hotdog Thioesterase"/>
    <property type="match status" value="1"/>
</dbReference>
<dbReference type="InterPro" id="IPR040170">
    <property type="entry name" value="Cytosol_ACT"/>
</dbReference>
<dbReference type="SUPFAM" id="SSF54637">
    <property type="entry name" value="Thioesterase/thiol ester dehydrase-isomerase"/>
    <property type="match status" value="1"/>
</dbReference>